<organism evidence="2 3">
    <name type="scientific">Algisphaera agarilytica</name>
    <dbReference type="NCBI Taxonomy" id="1385975"/>
    <lineage>
        <taxon>Bacteria</taxon>
        <taxon>Pseudomonadati</taxon>
        <taxon>Planctomycetota</taxon>
        <taxon>Phycisphaerae</taxon>
        <taxon>Phycisphaerales</taxon>
        <taxon>Phycisphaeraceae</taxon>
        <taxon>Algisphaera</taxon>
    </lineage>
</organism>
<protein>
    <recommendedName>
        <fullName evidence="1">Pyridoxamine 5'-phosphate oxidase N-terminal domain-containing protein</fullName>
    </recommendedName>
</protein>
<dbReference type="Gene3D" id="2.30.110.10">
    <property type="entry name" value="Electron Transport, Fmn-binding Protein, Chain A"/>
    <property type="match status" value="1"/>
</dbReference>
<dbReference type="RefSeq" id="WP_184675443.1">
    <property type="nucleotide sequence ID" value="NZ_JACHGY010000001.1"/>
</dbReference>
<feature type="domain" description="Pyridoxamine 5'-phosphate oxidase N-terminal" evidence="1">
    <location>
        <begin position="8"/>
        <end position="137"/>
    </location>
</feature>
<name>A0A7X0H3G2_9BACT</name>
<dbReference type="AlphaFoldDB" id="A0A7X0H3G2"/>
<gene>
    <name evidence="2" type="ORF">HNQ40_000174</name>
</gene>
<dbReference type="SUPFAM" id="SSF50475">
    <property type="entry name" value="FMN-binding split barrel"/>
    <property type="match status" value="1"/>
</dbReference>
<reference evidence="2 3" key="1">
    <citation type="submission" date="2020-08" db="EMBL/GenBank/DDBJ databases">
        <title>Genomic Encyclopedia of Type Strains, Phase IV (KMG-IV): sequencing the most valuable type-strain genomes for metagenomic binning, comparative biology and taxonomic classification.</title>
        <authorList>
            <person name="Goeker M."/>
        </authorList>
    </citation>
    <scope>NUCLEOTIDE SEQUENCE [LARGE SCALE GENOMIC DNA]</scope>
    <source>
        <strain evidence="2 3">DSM 103725</strain>
    </source>
</reference>
<dbReference type="Pfam" id="PF01243">
    <property type="entry name" value="PNPOx_N"/>
    <property type="match status" value="1"/>
</dbReference>
<dbReference type="EMBL" id="JACHGY010000001">
    <property type="protein sequence ID" value="MBB6428368.1"/>
    <property type="molecule type" value="Genomic_DNA"/>
</dbReference>
<dbReference type="InterPro" id="IPR011576">
    <property type="entry name" value="Pyridox_Oxase_N"/>
</dbReference>
<dbReference type="InterPro" id="IPR012349">
    <property type="entry name" value="Split_barrel_FMN-bd"/>
</dbReference>
<evidence type="ECO:0000259" key="1">
    <source>
        <dbReference type="Pfam" id="PF01243"/>
    </source>
</evidence>
<proteinExistence type="predicted"/>
<dbReference type="Proteomes" id="UP000541810">
    <property type="component" value="Unassembled WGS sequence"/>
</dbReference>
<accession>A0A7X0H3G2</accession>
<keyword evidence="3" id="KW-1185">Reference proteome</keyword>
<evidence type="ECO:0000313" key="2">
    <source>
        <dbReference type="EMBL" id="MBB6428368.1"/>
    </source>
</evidence>
<sequence>MTDDLAFNQEIELFLATCRTASLATFGSDGQPHAANLQYAHDANWCLHWISSTDSKHSQHLIENPRAAVTIYAHQDVPELIHGLQIHGTVDLAISHGQAEWNHVWELYTGKFEFVNSMPQLRSAAEQQSFYRFRPTWLRWIDNRKGFGWKVEKTLS</sequence>
<evidence type="ECO:0000313" key="3">
    <source>
        <dbReference type="Proteomes" id="UP000541810"/>
    </source>
</evidence>
<comment type="caution">
    <text evidence="2">The sequence shown here is derived from an EMBL/GenBank/DDBJ whole genome shotgun (WGS) entry which is preliminary data.</text>
</comment>